<protein>
    <submittedName>
        <fullName evidence="7">Glycosyltransferase family 2 protein</fullName>
    </submittedName>
</protein>
<dbReference type="SUPFAM" id="SSF53448">
    <property type="entry name" value="Nucleotide-diphospho-sugar transferases"/>
    <property type="match status" value="1"/>
</dbReference>
<keyword evidence="4" id="KW-0812">Transmembrane</keyword>
<comment type="subcellular location">
    <subcellularLocation>
        <location evidence="1">Membrane</location>
        <topology evidence="1">Multi-pass membrane protein</topology>
    </subcellularLocation>
</comment>
<comment type="caution">
    <text evidence="7">The sequence shown here is derived from an EMBL/GenBank/DDBJ whole genome shotgun (WGS) entry which is preliminary data.</text>
</comment>
<organism evidence="7 8">
    <name type="scientific">Hymenobacter busanensis</name>
    <dbReference type="NCBI Taxonomy" id="2607656"/>
    <lineage>
        <taxon>Bacteria</taxon>
        <taxon>Pseudomonadati</taxon>
        <taxon>Bacteroidota</taxon>
        <taxon>Cytophagia</taxon>
        <taxon>Cytophagales</taxon>
        <taxon>Hymenobacteraceae</taxon>
        <taxon>Hymenobacter</taxon>
    </lineage>
</organism>
<accession>A0A7L4ZX29</accession>
<name>A0A7L4ZX29_9BACT</name>
<evidence type="ECO:0000256" key="3">
    <source>
        <dbReference type="ARBA" id="ARBA00022679"/>
    </source>
</evidence>
<dbReference type="Proteomes" id="UP000326380">
    <property type="component" value="Unassembled WGS sequence"/>
</dbReference>
<keyword evidence="8" id="KW-1185">Reference proteome</keyword>
<evidence type="ECO:0000256" key="6">
    <source>
        <dbReference type="ARBA" id="ARBA00023136"/>
    </source>
</evidence>
<evidence type="ECO:0000256" key="1">
    <source>
        <dbReference type="ARBA" id="ARBA00004141"/>
    </source>
</evidence>
<dbReference type="Pfam" id="PF00535">
    <property type="entry name" value="Glycos_transf_2"/>
    <property type="match status" value="1"/>
</dbReference>
<dbReference type="InterPro" id="IPR001173">
    <property type="entry name" value="Glyco_trans_2-like"/>
</dbReference>
<dbReference type="CDD" id="cd04187">
    <property type="entry name" value="DPM1_like_bac"/>
    <property type="match status" value="1"/>
</dbReference>
<dbReference type="InterPro" id="IPR050256">
    <property type="entry name" value="Glycosyltransferase_2"/>
</dbReference>
<dbReference type="InterPro" id="IPR029044">
    <property type="entry name" value="Nucleotide-diphossugar_trans"/>
</dbReference>
<dbReference type="PANTHER" id="PTHR48090">
    <property type="entry name" value="UNDECAPRENYL-PHOSPHATE 4-DEOXY-4-FORMAMIDO-L-ARABINOSE TRANSFERASE-RELATED"/>
    <property type="match status" value="1"/>
</dbReference>
<evidence type="ECO:0000256" key="5">
    <source>
        <dbReference type="ARBA" id="ARBA00022989"/>
    </source>
</evidence>
<keyword evidence="5" id="KW-1133">Transmembrane helix</keyword>
<keyword evidence="6" id="KW-0472">Membrane</keyword>
<evidence type="ECO:0000256" key="2">
    <source>
        <dbReference type="ARBA" id="ARBA00022676"/>
    </source>
</evidence>
<dbReference type="Gene3D" id="3.90.550.10">
    <property type="entry name" value="Spore Coat Polysaccharide Biosynthesis Protein SpsA, Chain A"/>
    <property type="match status" value="1"/>
</dbReference>
<keyword evidence="3" id="KW-0808">Transferase</keyword>
<dbReference type="AlphaFoldDB" id="A0A7L4ZX29"/>
<gene>
    <name evidence="7" type="ORF">F0P96_12310</name>
</gene>
<evidence type="ECO:0000256" key="4">
    <source>
        <dbReference type="ARBA" id="ARBA00022692"/>
    </source>
</evidence>
<dbReference type="RefSeq" id="WP_151079198.1">
    <property type="nucleotide sequence ID" value="NZ_CP047647.1"/>
</dbReference>
<evidence type="ECO:0000313" key="8">
    <source>
        <dbReference type="Proteomes" id="UP000326380"/>
    </source>
</evidence>
<dbReference type="GO" id="GO:0016757">
    <property type="term" value="F:glycosyltransferase activity"/>
    <property type="evidence" value="ECO:0007669"/>
    <property type="project" value="UniProtKB-KW"/>
</dbReference>
<keyword evidence="2" id="KW-0328">Glycosyltransferase</keyword>
<proteinExistence type="predicted"/>
<evidence type="ECO:0000313" key="7">
    <source>
        <dbReference type="EMBL" id="KAA9332257.1"/>
    </source>
</evidence>
<dbReference type="PANTHER" id="PTHR48090:SF1">
    <property type="entry name" value="PROPHAGE BACTOPRENOL GLUCOSYL TRANSFERASE HOMOLOG"/>
    <property type="match status" value="1"/>
</dbReference>
<dbReference type="EMBL" id="VTWU01000004">
    <property type="protein sequence ID" value="KAA9332257.1"/>
    <property type="molecule type" value="Genomic_DNA"/>
</dbReference>
<dbReference type="GO" id="GO:0005886">
    <property type="term" value="C:plasma membrane"/>
    <property type="evidence" value="ECO:0007669"/>
    <property type="project" value="TreeGrafter"/>
</dbReference>
<reference evidence="7 8" key="1">
    <citation type="submission" date="2019-09" db="EMBL/GenBank/DDBJ databases">
        <title>Genome sequence of Hymenobacter sp. M3.</title>
        <authorList>
            <person name="Srinivasan S."/>
        </authorList>
    </citation>
    <scope>NUCLEOTIDE SEQUENCE [LARGE SCALE GENOMIC DNA]</scope>
    <source>
        <strain evidence="7 8">M3</strain>
    </source>
</reference>
<sequence>MPKLSIVIPCYYNEENIPVTSARLLENEQLFPAEVEFEYVLVDDGSRDGTWAAIRAFQQAHPSKVVGIRLAGNVGSYNAIVAGLAHATGDCTAVMTADLQDPPELLRQMYDYWQQGLKLVLANRAKREEGLLQRWFSNSFHWLVRRLALPGIPPGGFDLVFFDQQLRHEVVRLQERNSNVFYLLVWLGYPYVSLPYTRRRREIGKSRWTLSKKIKLLIDSLLSFSFFPIRAITVVGFVFGFLAILYSIYLVFFRLQHPNEPPGWTSLMLLVLLVAAFQMVALGVLGEYVWRGLDAARQRPMYVVDETSPAQPSHVQE</sequence>